<feature type="transmembrane region" description="Helical" evidence="1">
    <location>
        <begin position="91"/>
        <end position="111"/>
    </location>
</feature>
<evidence type="ECO:0000313" key="2">
    <source>
        <dbReference type="EMBL" id="KAF7995812.1"/>
    </source>
</evidence>
<sequence>MKHCCLNFFQIKNFVLIIGIFLYIFWAICFIEVLDFSALWYKTGKIFPNKFIPSTFILDYDKIICGIVTILYLIFSGFFLYGVIFEQVKLMLPWLLLSTVDFILDFIFTVAKYMIALKNDEPLTNEKILLIINISLIKYG</sequence>
<keyword evidence="1" id="KW-0812">Transmembrane</keyword>
<dbReference type="EMBL" id="JACMRX010000002">
    <property type="protein sequence ID" value="KAF7995812.1"/>
    <property type="molecule type" value="Genomic_DNA"/>
</dbReference>
<evidence type="ECO:0000313" key="3">
    <source>
        <dbReference type="Proteomes" id="UP000639338"/>
    </source>
</evidence>
<accession>A0A834Y324</accession>
<feature type="transmembrane region" description="Helical" evidence="1">
    <location>
        <begin position="16"/>
        <end position="41"/>
    </location>
</feature>
<dbReference type="AlphaFoldDB" id="A0A834Y324"/>
<keyword evidence="1" id="KW-0472">Membrane</keyword>
<keyword evidence="1" id="KW-1133">Transmembrane helix</keyword>
<dbReference type="Proteomes" id="UP000639338">
    <property type="component" value="Unassembled WGS sequence"/>
</dbReference>
<keyword evidence="3" id="KW-1185">Reference proteome</keyword>
<protein>
    <submittedName>
        <fullName evidence="2">Uncharacterized protein</fullName>
    </submittedName>
</protein>
<evidence type="ECO:0000256" key="1">
    <source>
        <dbReference type="SAM" id="Phobius"/>
    </source>
</evidence>
<feature type="transmembrane region" description="Helical" evidence="1">
    <location>
        <begin position="62"/>
        <end position="85"/>
    </location>
</feature>
<gene>
    <name evidence="2" type="ORF">HCN44_006919</name>
</gene>
<reference evidence="2 3" key="1">
    <citation type="submission" date="2020-08" db="EMBL/GenBank/DDBJ databases">
        <title>Aphidius gifuensis genome sequencing and assembly.</title>
        <authorList>
            <person name="Du Z."/>
        </authorList>
    </citation>
    <scope>NUCLEOTIDE SEQUENCE [LARGE SCALE GENOMIC DNA]</scope>
    <source>
        <strain evidence="2">YNYX2018</strain>
        <tissue evidence="2">Adults</tissue>
    </source>
</reference>
<comment type="caution">
    <text evidence="2">The sequence shown here is derived from an EMBL/GenBank/DDBJ whole genome shotgun (WGS) entry which is preliminary data.</text>
</comment>
<organism evidence="2 3">
    <name type="scientific">Aphidius gifuensis</name>
    <name type="common">Parasitoid wasp</name>
    <dbReference type="NCBI Taxonomy" id="684658"/>
    <lineage>
        <taxon>Eukaryota</taxon>
        <taxon>Metazoa</taxon>
        <taxon>Ecdysozoa</taxon>
        <taxon>Arthropoda</taxon>
        <taxon>Hexapoda</taxon>
        <taxon>Insecta</taxon>
        <taxon>Pterygota</taxon>
        <taxon>Neoptera</taxon>
        <taxon>Endopterygota</taxon>
        <taxon>Hymenoptera</taxon>
        <taxon>Apocrita</taxon>
        <taxon>Ichneumonoidea</taxon>
        <taxon>Braconidae</taxon>
        <taxon>Aphidiinae</taxon>
        <taxon>Aphidius</taxon>
    </lineage>
</organism>
<proteinExistence type="predicted"/>
<name>A0A834Y324_APHGI</name>